<evidence type="ECO:0000313" key="3">
    <source>
        <dbReference type="Proteomes" id="UP000193719"/>
    </source>
</evidence>
<protein>
    <submittedName>
        <fullName evidence="1">Uncharacterized protein</fullName>
    </submittedName>
</protein>
<keyword evidence="3" id="KW-1185">Reference proteome</keyword>
<dbReference type="Proteomes" id="UP000193719">
    <property type="component" value="Unassembled WGS sequence"/>
</dbReference>
<comment type="caution">
    <text evidence="1">The sequence shown here is derived from an EMBL/GenBank/DDBJ whole genome shotgun (WGS) entry which is preliminary data.</text>
</comment>
<evidence type="ECO:0000313" key="1">
    <source>
        <dbReference type="EMBL" id="ORX51130.1"/>
    </source>
</evidence>
<accession>A0A1Y1VAN8</accession>
<name>A0A1Y1VAN8_9FUNG</name>
<dbReference type="AlphaFoldDB" id="A0A1Y1VAN8"/>
<dbReference type="EMBL" id="MCFH01000019">
    <property type="protein sequence ID" value="ORX51130.1"/>
    <property type="molecule type" value="Genomic_DNA"/>
</dbReference>
<sequence>MFSLSNYCLIYGYRLFLHFTQKSIDEKLMNIKNYENSTQIKNPNQLDTKDSKASNKITKRIIEYHQKTSLNDVSYTSTSSEFAKSNRYDSYSFNKAN</sequence>
<organism evidence="1 3">
    <name type="scientific">Piromyces finnis</name>
    <dbReference type="NCBI Taxonomy" id="1754191"/>
    <lineage>
        <taxon>Eukaryota</taxon>
        <taxon>Fungi</taxon>
        <taxon>Fungi incertae sedis</taxon>
        <taxon>Chytridiomycota</taxon>
        <taxon>Chytridiomycota incertae sedis</taxon>
        <taxon>Neocallimastigomycetes</taxon>
        <taxon>Neocallimastigales</taxon>
        <taxon>Neocallimastigaceae</taxon>
        <taxon>Piromyces</taxon>
    </lineage>
</organism>
<reference evidence="1 3" key="1">
    <citation type="submission" date="2016-08" db="EMBL/GenBank/DDBJ databases">
        <title>Genomes of anaerobic fungi encode conserved fungal cellulosomes for biomass hydrolysis.</title>
        <authorList>
            <consortium name="DOE Joint Genome Institute"/>
            <person name="Haitjema C.H."/>
            <person name="Gilmore S.P."/>
            <person name="Henske J.K."/>
            <person name="Solomon K.V."/>
            <person name="De Groot R."/>
            <person name="Kuo A."/>
            <person name="Mondo S.J."/>
            <person name="Salamov A.A."/>
            <person name="Labutti K."/>
            <person name="Zhao Z."/>
            <person name="Chiniquy J."/>
            <person name="Barry K."/>
            <person name="Brewer H.M."/>
            <person name="Purvine S.O."/>
            <person name="Wright A.T."/>
            <person name="Boxma B."/>
            <person name="Van Alen T."/>
            <person name="Hackstein J.H."/>
            <person name="Baker S.E."/>
            <person name="Grigoriev I.V."/>
            <person name="O'Malley M.A."/>
        </authorList>
    </citation>
    <scope>NUCLEOTIDE SEQUENCE [LARGE SCALE GENOMIC DNA]</scope>
    <source>
        <strain evidence="1">Finn</strain>
        <strain evidence="3">finn</strain>
    </source>
</reference>
<evidence type="ECO:0000313" key="2">
    <source>
        <dbReference type="EMBL" id="ORX51134.1"/>
    </source>
</evidence>
<dbReference type="EMBL" id="MCFH01000019">
    <property type="protein sequence ID" value="ORX51134.1"/>
    <property type="molecule type" value="Genomic_DNA"/>
</dbReference>
<gene>
    <name evidence="1" type="ORF">BCR36DRAFT_583177</name>
    <name evidence="2" type="ORF">BCR36DRAFT_583179</name>
</gene>
<proteinExistence type="predicted"/>
<reference evidence="1 3" key="2">
    <citation type="submission" date="2016-08" db="EMBL/GenBank/DDBJ databases">
        <title>Pervasive Adenine N6-methylation of Active Genes in Fungi.</title>
        <authorList>
            <consortium name="DOE Joint Genome Institute"/>
            <person name="Mondo S.J."/>
            <person name="Dannebaum R.O."/>
            <person name="Kuo R.C."/>
            <person name="Labutti K."/>
            <person name="Haridas S."/>
            <person name="Kuo A."/>
            <person name="Salamov A."/>
            <person name="Ahrendt S.R."/>
            <person name="Lipzen A."/>
            <person name="Sullivan W."/>
            <person name="Andreopoulos W.B."/>
            <person name="Clum A."/>
            <person name="Lindquist E."/>
            <person name="Daum C."/>
            <person name="Ramamoorthy G.K."/>
            <person name="Gryganskyi A."/>
            <person name="Culley D."/>
            <person name="Magnuson J.K."/>
            <person name="James T.Y."/>
            <person name="O'Malley M.A."/>
            <person name="Stajich J.E."/>
            <person name="Spatafora J.W."/>
            <person name="Visel A."/>
            <person name="Grigoriev I.V."/>
        </authorList>
    </citation>
    <scope>NUCLEOTIDE SEQUENCE [LARGE SCALE GENOMIC DNA]</scope>
    <source>
        <strain evidence="1">Finn</strain>
        <strain evidence="3">finn</strain>
    </source>
</reference>